<reference evidence="2" key="1">
    <citation type="submission" date="2015-05" db="UniProtKB">
        <authorList>
            <consortium name="EnsemblMetazoa"/>
        </authorList>
    </citation>
    <scope>IDENTIFICATION</scope>
</reference>
<dbReference type="CDD" id="cd12432">
    <property type="entry name" value="RRM_ACINU"/>
    <property type="match status" value="1"/>
</dbReference>
<protein>
    <submittedName>
        <fullName evidence="2">RRM domain-containing protein</fullName>
    </submittedName>
</protein>
<organism evidence="2 3">
    <name type="scientific">Rhodnius prolixus</name>
    <name type="common">Triatomid bug</name>
    <dbReference type="NCBI Taxonomy" id="13249"/>
    <lineage>
        <taxon>Eukaryota</taxon>
        <taxon>Metazoa</taxon>
        <taxon>Ecdysozoa</taxon>
        <taxon>Arthropoda</taxon>
        <taxon>Hexapoda</taxon>
        <taxon>Insecta</taxon>
        <taxon>Pterygota</taxon>
        <taxon>Neoptera</taxon>
        <taxon>Paraneoptera</taxon>
        <taxon>Hemiptera</taxon>
        <taxon>Heteroptera</taxon>
        <taxon>Panheteroptera</taxon>
        <taxon>Cimicomorpha</taxon>
        <taxon>Reduviidae</taxon>
        <taxon>Triatominae</taxon>
        <taxon>Rhodnius</taxon>
    </lineage>
</organism>
<feature type="region of interest" description="Disordered" evidence="1">
    <location>
        <begin position="1"/>
        <end position="185"/>
    </location>
</feature>
<dbReference type="GO" id="GO:0061574">
    <property type="term" value="C:ASAP complex"/>
    <property type="evidence" value="ECO:0007669"/>
    <property type="project" value="TreeGrafter"/>
</dbReference>
<dbReference type="GO" id="GO:0008380">
    <property type="term" value="P:RNA splicing"/>
    <property type="evidence" value="ECO:0007669"/>
    <property type="project" value="TreeGrafter"/>
</dbReference>
<keyword evidence="3" id="KW-1185">Reference proteome</keyword>
<dbReference type="GO" id="GO:0003723">
    <property type="term" value="F:RNA binding"/>
    <property type="evidence" value="ECO:0007669"/>
    <property type="project" value="UniProtKB-UniRule"/>
</dbReference>
<feature type="region of interest" description="Disordered" evidence="1">
    <location>
        <begin position="381"/>
        <end position="437"/>
    </location>
</feature>
<feature type="compositionally biased region" description="Polar residues" evidence="1">
    <location>
        <begin position="509"/>
        <end position="518"/>
    </location>
</feature>
<feature type="compositionally biased region" description="Basic and acidic residues" evidence="1">
    <location>
        <begin position="83"/>
        <end position="95"/>
    </location>
</feature>
<name>T1HYR6_RHOPR</name>
<dbReference type="Proteomes" id="UP000015103">
    <property type="component" value="Unassembled WGS sequence"/>
</dbReference>
<dbReference type="Pfam" id="PF16294">
    <property type="entry name" value="RSB_motif"/>
    <property type="match status" value="1"/>
</dbReference>
<feature type="compositionally biased region" description="Basic and acidic residues" evidence="1">
    <location>
        <begin position="804"/>
        <end position="854"/>
    </location>
</feature>
<feature type="compositionally biased region" description="Basic residues" evidence="1">
    <location>
        <begin position="17"/>
        <end position="27"/>
    </location>
</feature>
<feature type="compositionally biased region" description="Polar residues" evidence="1">
    <location>
        <begin position="381"/>
        <end position="394"/>
    </location>
</feature>
<feature type="compositionally biased region" description="Low complexity" evidence="1">
    <location>
        <begin position="406"/>
        <end position="434"/>
    </location>
</feature>
<feature type="region of interest" description="Disordered" evidence="1">
    <location>
        <begin position="459"/>
        <end position="519"/>
    </location>
</feature>
<dbReference type="EMBL" id="ACPB03001414">
    <property type="status" value="NOT_ANNOTATED_CDS"/>
    <property type="molecule type" value="Genomic_DNA"/>
</dbReference>
<sequence>MVRKSDRNKTNSAEKATRKRRGTRRRKDSSSESEPESNPVVREENVSSIALPKELKTEEAEEVESSSSGSRVRNRRISKRNATTKDEAAKEEHAPAEAGEWNEDESFWTGVASSAVVNKEDVNEEEGSTWKIQSSNGSGGEIQKLKICRQRPTDSTGSSSPAKECASPRVKSIQPLAAERTDGDSAELELDAPMDIVDVDSEKVETEPEVMPSVEVVAPESISLPPSTTSEVKEVQEEVIIPGLDLVSEGQQKQDQLWMAAADTITEVSMIAMPPSRDEEEEDAQIMNVDTSGDLPSDILPAEAPEVVVAKEVSAVDDISCIMPPEMNEVIEESVVPSEETLIQEEMIVEATVQEEKVTATDSEPSTPLTESTIPVTESVTAVKESTTPVTESSPKIPEASAPVIETAVVTESTTVPTTTSTTATSVGTPSSTSKCLAGTTLSVSTELAMEQIAKKLNERAARGKESIDDKEKAVPKGLHSRENSPDLDRSIEEGEIVSSAAATPDPQQPASKSSKTTVIIKPKVLAPGVRPAAHLEVPFPSKLEVGADTAEPNDTESKNLSTLTKFEPKCDVEVTVSMSNDVREVKKKKPIVIDTKTPSKSERSPPGPKLPTQENHKATRKISIVSADAKNVRKSPSPSKKKATEVLFITNLVRPFTVPQLRELLARTGTIAPNGFYIDKIKSKCYVKYTDLEMAIETRHALHGVRWPVNNPKTLRVEFALPEDMAVVQKLADEETGAVKKQDAEAAPMISGGTVIGTGGGWLNEQTALKPSRRVTTTVREWDMGKIVGGDTNVAIKPSLPEVEVKKKPTEEEWSRKKEKTTRAEKDRDRRRAHSPEHKAEPPKKIKKKDADAPAKLLDDLFRKTKATPCIYWLPLTAAQIAVKEEMRRQHMAEHERRLAELRKTDAGSRRDNKERDRDRERRKK</sequence>
<dbReference type="AlphaFoldDB" id="T1HYR6"/>
<dbReference type="Gene3D" id="3.30.70.330">
    <property type="match status" value="1"/>
</dbReference>
<dbReference type="InterPro" id="IPR034257">
    <property type="entry name" value="Acinus_RRM"/>
</dbReference>
<dbReference type="STRING" id="13249.T1HYR6"/>
<dbReference type="SUPFAM" id="SSF54928">
    <property type="entry name" value="RNA-binding domain, RBD"/>
    <property type="match status" value="1"/>
</dbReference>
<dbReference type="eggNOG" id="KOG2416">
    <property type="taxonomic scope" value="Eukaryota"/>
</dbReference>
<dbReference type="InterPro" id="IPR035979">
    <property type="entry name" value="RBD_domain_sf"/>
</dbReference>
<dbReference type="InterPro" id="IPR012677">
    <property type="entry name" value="Nucleotide-bd_a/b_plait_sf"/>
</dbReference>
<accession>T1HYR6</accession>
<dbReference type="InterPro" id="IPR000504">
    <property type="entry name" value="RRM_dom"/>
</dbReference>
<dbReference type="PROSITE" id="PS50102">
    <property type="entry name" value="RRM"/>
    <property type="match status" value="1"/>
</dbReference>
<feature type="region of interest" description="Disordered" evidence="1">
    <location>
        <begin position="589"/>
        <end position="619"/>
    </location>
</feature>
<dbReference type="EnsemblMetazoa" id="RPRC009186-RA">
    <property type="protein sequence ID" value="RPRC009186-PA"/>
    <property type="gene ID" value="RPRC009186"/>
</dbReference>
<dbReference type="PANTHER" id="PTHR46589">
    <property type="entry name" value="APOPTOTIC CHROMATIN CONDENSATION INDUCER IN THE NUCLEUS"/>
    <property type="match status" value="1"/>
</dbReference>
<feature type="region of interest" description="Disordered" evidence="1">
    <location>
        <begin position="800"/>
        <end position="854"/>
    </location>
</feature>
<dbReference type="InParanoid" id="T1HYR6"/>
<feature type="compositionally biased region" description="Basic and acidic residues" evidence="1">
    <location>
        <begin position="459"/>
        <end position="493"/>
    </location>
</feature>
<dbReference type="GO" id="GO:0071011">
    <property type="term" value="C:precatalytic spliceosome"/>
    <property type="evidence" value="ECO:0007669"/>
    <property type="project" value="TreeGrafter"/>
</dbReference>
<dbReference type="VEuPathDB" id="VectorBase:RPRC009186"/>
<evidence type="ECO:0000313" key="3">
    <source>
        <dbReference type="Proteomes" id="UP000015103"/>
    </source>
</evidence>
<evidence type="ECO:0000313" key="2">
    <source>
        <dbReference type="EnsemblMetazoa" id="RPRC009186-PA"/>
    </source>
</evidence>
<proteinExistence type="predicted"/>
<dbReference type="HOGENOM" id="CLU_359133_0_0_1"/>
<feature type="region of interest" description="Disordered" evidence="1">
    <location>
        <begin position="890"/>
        <end position="926"/>
    </location>
</feature>
<dbReference type="InterPro" id="IPR032552">
    <property type="entry name" value="RSB_motif"/>
</dbReference>
<dbReference type="PANTHER" id="PTHR46589:SF1">
    <property type="entry name" value="APOPTOTIC CHROMATIN CONDENSATION INDUCER IN THE NUCLEUS"/>
    <property type="match status" value="1"/>
</dbReference>
<dbReference type="InterPro" id="IPR052793">
    <property type="entry name" value="EJC-associated_protein"/>
</dbReference>
<evidence type="ECO:0000256" key="1">
    <source>
        <dbReference type="SAM" id="MobiDB-lite"/>
    </source>
</evidence>